<evidence type="ECO:0000256" key="8">
    <source>
        <dbReference type="ARBA" id="ARBA00022840"/>
    </source>
</evidence>
<dbReference type="PANTHER" id="PTHR10344:SF4">
    <property type="entry name" value="UMP-CMP KINASE 2, MITOCHONDRIAL"/>
    <property type="match status" value="1"/>
</dbReference>
<dbReference type="GO" id="GO:0005829">
    <property type="term" value="C:cytosol"/>
    <property type="evidence" value="ECO:0007669"/>
    <property type="project" value="TreeGrafter"/>
</dbReference>
<keyword evidence="5 11" id="KW-0545">Nucleotide biosynthesis</keyword>
<dbReference type="GO" id="GO:0006227">
    <property type="term" value="P:dUDP biosynthetic process"/>
    <property type="evidence" value="ECO:0007669"/>
    <property type="project" value="TreeGrafter"/>
</dbReference>
<proteinExistence type="inferred from homology"/>
<dbReference type="AlphaFoldDB" id="A0A8E2I3S0"/>
<feature type="domain" description="Thymidylate kinase-like" evidence="12">
    <location>
        <begin position="10"/>
        <end position="198"/>
    </location>
</feature>
<dbReference type="Pfam" id="PF02223">
    <property type="entry name" value="Thymidylate_kin"/>
    <property type="match status" value="1"/>
</dbReference>
<dbReference type="InterPro" id="IPR018094">
    <property type="entry name" value="Thymidylate_kinase"/>
</dbReference>
<dbReference type="EMBL" id="MTLA01000355">
    <property type="protein sequence ID" value="OOP66194.1"/>
    <property type="molecule type" value="Genomic_DNA"/>
</dbReference>
<keyword evidence="14" id="KW-1185">Reference proteome</keyword>
<feature type="binding site" evidence="11">
    <location>
        <begin position="11"/>
        <end position="18"/>
    </location>
    <ligand>
        <name>ATP</name>
        <dbReference type="ChEBI" id="CHEBI:30616"/>
    </ligand>
</feature>
<dbReference type="GO" id="GO:0006233">
    <property type="term" value="P:dTDP biosynthetic process"/>
    <property type="evidence" value="ECO:0007669"/>
    <property type="project" value="InterPro"/>
</dbReference>
<organism evidence="13 14">
    <name type="scientific">Heyndrickxia oleronia</name>
    <dbReference type="NCBI Taxonomy" id="38875"/>
    <lineage>
        <taxon>Bacteria</taxon>
        <taxon>Bacillati</taxon>
        <taxon>Bacillota</taxon>
        <taxon>Bacilli</taxon>
        <taxon>Bacillales</taxon>
        <taxon>Bacillaceae</taxon>
        <taxon>Heyndrickxia</taxon>
    </lineage>
</organism>
<comment type="caution">
    <text evidence="13">The sequence shown here is derived from an EMBL/GenBank/DDBJ whole genome shotgun (WGS) entry which is preliminary data.</text>
</comment>
<evidence type="ECO:0000256" key="4">
    <source>
        <dbReference type="ARBA" id="ARBA00022679"/>
    </source>
</evidence>
<comment type="similarity">
    <text evidence="1 11">Belongs to the thymidylate kinase family.</text>
</comment>
<evidence type="ECO:0000256" key="11">
    <source>
        <dbReference type="HAMAP-Rule" id="MF_00165"/>
    </source>
</evidence>
<evidence type="ECO:0000313" key="14">
    <source>
        <dbReference type="Proteomes" id="UP000189761"/>
    </source>
</evidence>
<dbReference type="PANTHER" id="PTHR10344">
    <property type="entry name" value="THYMIDYLATE KINASE"/>
    <property type="match status" value="1"/>
</dbReference>
<evidence type="ECO:0000256" key="2">
    <source>
        <dbReference type="ARBA" id="ARBA00012980"/>
    </source>
</evidence>
<dbReference type="EC" id="2.7.4.9" evidence="2 11"/>
<evidence type="ECO:0000256" key="9">
    <source>
        <dbReference type="ARBA" id="ARBA00048743"/>
    </source>
</evidence>
<evidence type="ECO:0000256" key="3">
    <source>
        <dbReference type="ARBA" id="ARBA00017144"/>
    </source>
</evidence>
<evidence type="ECO:0000256" key="5">
    <source>
        <dbReference type="ARBA" id="ARBA00022727"/>
    </source>
</evidence>
<dbReference type="FunFam" id="3.40.50.300:FF:000225">
    <property type="entry name" value="Thymidylate kinase"/>
    <property type="match status" value="1"/>
</dbReference>
<comment type="function">
    <text evidence="10 11">Phosphorylation of dTMP to form dTDP in both de novo and salvage pathways of dTTP synthesis.</text>
</comment>
<sequence length="212" mass="23901">MLEGLFITAEGPEGAGKTTVLNKLGTALKQKGYKIVMTREPGGINIAEQIRTILLNKENTEMDYRTEALLYAAARRQHLVEKVIPALNDGAIVLCDRFIDSSLVYQGYARGLGIEEVYSINRFATQDLMPNLTIFFDVDVEVGLKRISDNQGREVNRLDLETMDFHTKVREGFKLLLDKFPERIYEVDAGQSLDKVYSAVKSKIEDLINNKP</sequence>
<reference evidence="13 14" key="1">
    <citation type="submission" date="2017-01" db="EMBL/GenBank/DDBJ databases">
        <title>Draft genome sequence of Bacillus oleronius.</title>
        <authorList>
            <person name="Allam M."/>
        </authorList>
    </citation>
    <scope>NUCLEOTIDE SEQUENCE [LARGE SCALE GENOMIC DNA]</scope>
    <source>
        <strain evidence="13 14">DSM 9356</strain>
    </source>
</reference>
<protein>
    <recommendedName>
        <fullName evidence="3 11">Thymidylate kinase</fullName>
        <ecNumber evidence="2 11">2.7.4.9</ecNumber>
    </recommendedName>
    <alternativeName>
        <fullName evidence="11">dTMP kinase</fullName>
    </alternativeName>
</protein>
<dbReference type="HAMAP" id="MF_00165">
    <property type="entry name" value="Thymidylate_kinase"/>
    <property type="match status" value="1"/>
</dbReference>
<dbReference type="GO" id="GO:0006235">
    <property type="term" value="P:dTTP biosynthetic process"/>
    <property type="evidence" value="ECO:0007669"/>
    <property type="project" value="UniProtKB-UniRule"/>
</dbReference>
<gene>
    <name evidence="11" type="primary">tmk</name>
    <name evidence="13" type="ORF">BWZ43_22305</name>
</gene>
<evidence type="ECO:0000259" key="12">
    <source>
        <dbReference type="Pfam" id="PF02223"/>
    </source>
</evidence>
<comment type="catalytic activity">
    <reaction evidence="9 11">
        <text>dTMP + ATP = dTDP + ADP</text>
        <dbReference type="Rhea" id="RHEA:13517"/>
        <dbReference type="ChEBI" id="CHEBI:30616"/>
        <dbReference type="ChEBI" id="CHEBI:58369"/>
        <dbReference type="ChEBI" id="CHEBI:63528"/>
        <dbReference type="ChEBI" id="CHEBI:456216"/>
        <dbReference type="EC" id="2.7.4.9"/>
    </reaction>
</comment>
<keyword evidence="4 11" id="KW-0808">Transferase</keyword>
<evidence type="ECO:0000313" key="13">
    <source>
        <dbReference type="EMBL" id="OOP66194.1"/>
    </source>
</evidence>
<evidence type="ECO:0000256" key="7">
    <source>
        <dbReference type="ARBA" id="ARBA00022777"/>
    </source>
</evidence>
<name>A0A8E2I3S0_9BACI</name>
<keyword evidence="6 11" id="KW-0547">Nucleotide-binding</keyword>
<dbReference type="Proteomes" id="UP000189761">
    <property type="component" value="Unassembled WGS sequence"/>
</dbReference>
<evidence type="ECO:0000256" key="1">
    <source>
        <dbReference type="ARBA" id="ARBA00009776"/>
    </source>
</evidence>
<dbReference type="PROSITE" id="PS01331">
    <property type="entry name" value="THYMIDYLATE_KINASE"/>
    <property type="match status" value="1"/>
</dbReference>
<keyword evidence="7 11" id="KW-0418">Kinase</keyword>
<dbReference type="GO" id="GO:0004798">
    <property type="term" value="F:dTMP kinase activity"/>
    <property type="evidence" value="ECO:0007669"/>
    <property type="project" value="UniProtKB-UniRule"/>
</dbReference>
<dbReference type="GO" id="GO:0005524">
    <property type="term" value="F:ATP binding"/>
    <property type="evidence" value="ECO:0007669"/>
    <property type="project" value="UniProtKB-UniRule"/>
</dbReference>
<dbReference type="Gene3D" id="3.40.50.300">
    <property type="entry name" value="P-loop containing nucleotide triphosphate hydrolases"/>
    <property type="match status" value="1"/>
</dbReference>
<accession>A0A8E2I3S0</accession>
<evidence type="ECO:0000256" key="6">
    <source>
        <dbReference type="ARBA" id="ARBA00022741"/>
    </source>
</evidence>
<dbReference type="NCBIfam" id="TIGR00041">
    <property type="entry name" value="DTMP_kinase"/>
    <property type="match status" value="1"/>
</dbReference>
<evidence type="ECO:0000256" key="10">
    <source>
        <dbReference type="ARBA" id="ARBA00057735"/>
    </source>
</evidence>
<dbReference type="SUPFAM" id="SSF52540">
    <property type="entry name" value="P-loop containing nucleoside triphosphate hydrolases"/>
    <property type="match status" value="1"/>
</dbReference>
<dbReference type="InterPro" id="IPR039430">
    <property type="entry name" value="Thymidylate_kin-like_dom"/>
</dbReference>
<dbReference type="CDD" id="cd01672">
    <property type="entry name" value="TMPK"/>
    <property type="match status" value="1"/>
</dbReference>
<dbReference type="InterPro" id="IPR018095">
    <property type="entry name" value="Thymidylate_kin_CS"/>
</dbReference>
<keyword evidence="8 11" id="KW-0067">ATP-binding</keyword>
<dbReference type="InterPro" id="IPR027417">
    <property type="entry name" value="P-loop_NTPase"/>
</dbReference>